<accession>A0A1S9T200</accession>
<dbReference type="InterPro" id="IPR050237">
    <property type="entry name" value="ATP-dep_AMP-bd_enzyme"/>
</dbReference>
<feature type="domain" description="AMP-dependent synthetase/ligase" evidence="1">
    <location>
        <begin position="9"/>
        <end position="353"/>
    </location>
</feature>
<evidence type="ECO:0000313" key="2">
    <source>
        <dbReference type="EMBL" id="OOR03661.1"/>
    </source>
</evidence>
<proteinExistence type="predicted"/>
<sequence>MRFIHDLLEKSVFDSPEKFAVVTKDYAITYQEVREKSYQIGNFLYDKGIKKGDRVLIKLPNSIDLILLLFGLSRVGGIAVIINPNTTQHNQNYIIKDCSPKLIIVQDTNLLDQDSTLIMSIKHLKNVLSGYDKSDMEIRDLKETDISLLIYTSGSTGKPKAVMCAHHNILFCVRTISESLQINNNDIIGNFLPLSFDYGLYQIFISFYKGATLALGEANLAGLMLVKYLKEWRVTVFPSIPHLTEGLIKLLPRYKNELPLRIITNTGENLPQVYINKIEELMPNCNVYPMYGLTECKRVSILKPNELKDKVGSVGRPLPQVQCYIVDNNRNIMGFGQTGQLVVKGPNVMQGYWNNKVLTQEKFERNNLEPTNTLYTGDLFKMDSDGYLYFVGRTDDIYKHKGFRVSSKEIEEAIYELNLAQIAVLIPPDSTYKKSRLFVQTDKSITLIKKALKNRLEYYKIPDEIIVLNKFPTTINKKIDKLKLKEIRS</sequence>
<dbReference type="PANTHER" id="PTHR43767:SF10">
    <property type="entry name" value="SURFACTIN SYNTHASE SUBUNIT 1"/>
    <property type="match status" value="1"/>
</dbReference>
<gene>
    <name evidence="2" type="ORF">BW900_25855</name>
</gene>
<dbReference type="PANTHER" id="PTHR43767">
    <property type="entry name" value="LONG-CHAIN-FATTY-ACID--COA LIGASE"/>
    <property type="match status" value="1"/>
</dbReference>
<evidence type="ECO:0000313" key="3">
    <source>
        <dbReference type="Proteomes" id="UP000190696"/>
    </source>
</evidence>
<dbReference type="RefSeq" id="WP_078177044.1">
    <property type="nucleotide sequence ID" value="NZ_JBCMNA010000014.1"/>
</dbReference>
<dbReference type="Gene3D" id="3.30.300.30">
    <property type="match status" value="1"/>
</dbReference>
<dbReference type="InterPro" id="IPR020845">
    <property type="entry name" value="AMP-binding_CS"/>
</dbReference>
<dbReference type="Proteomes" id="UP000190696">
    <property type="component" value="Unassembled WGS sequence"/>
</dbReference>
<evidence type="ECO:0000259" key="1">
    <source>
        <dbReference type="Pfam" id="PF00501"/>
    </source>
</evidence>
<organism evidence="2 3">
    <name type="scientific">Bacillus mycoides</name>
    <dbReference type="NCBI Taxonomy" id="1405"/>
    <lineage>
        <taxon>Bacteria</taxon>
        <taxon>Bacillati</taxon>
        <taxon>Bacillota</taxon>
        <taxon>Bacilli</taxon>
        <taxon>Bacillales</taxon>
        <taxon>Bacillaceae</taxon>
        <taxon>Bacillus</taxon>
        <taxon>Bacillus cereus group</taxon>
    </lineage>
</organism>
<reference evidence="2 3" key="1">
    <citation type="submission" date="2017-01" db="EMBL/GenBank/DDBJ databases">
        <title>Bacillus cereus isolates.</title>
        <authorList>
            <person name="Beno S.M."/>
        </authorList>
    </citation>
    <scope>NUCLEOTIDE SEQUENCE [LARGE SCALE GENOMIC DNA]</scope>
    <source>
        <strain evidence="2 3">FSL W7-1108</strain>
    </source>
</reference>
<name>A0A1S9T200_BACMY</name>
<dbReference type="EMBL" id="MUAI01000037">
    <property type="protein sequence ID" value="OOR03661.1"/>
    <property type="molecule type" value="Genomic_DNA"/>
</dbReference>
<dbReference type="SUPFAM" id="SSF56801">
    <property type="entry name" value="Acetyl-CoA synthetase-like"/>
    <property type="match status" value="1"/>
</dbReference>
<dbReference type="PROSITE" id="PS00455">
    <property type="entry name" value="AMP_BINDING"/>
    <property type="match status" value="1"/>
</dbReference>
<dbReference type="InterPro" id="IPR042099">
    <property type="entry name" value="ANL_N_sf"/>
</dbReference>
<dbReference type="Pfam" id="PF00501">
    <property type="entry name" value="AMP-binding"/>
    <property type="match status" value="1"/>
</dbReference>
<dbReference type="Gene3D" id="3.40.50.12780">
    <property type="entry name" value="N-terminal domain of ligase-like"/>
    <property type="match status" value="1"/>
</dbReference>
<protein>
    <submittedName>
        <fullName evidence="2">AMP-dependent synthetase</fullName>
    </submittedName>
</protein>
<dbReference type="AlphaFoldDB" id="A0A1S9T200"/>
<dbReference type="InterPro" id="IPR045851">
    <property type="entry name" value="AMP-bd_C_sf"/>
</dbReference>
<dbReference type="InterPro" id="IPR000873">
    <property type="entry name" value="AMP-dep_synth/lig_dom"/>
</dbReference>
<comment type="caution">
    <text evidence="2">The sequence shown here is derived from an EMBL/GenBank/DDBJ whole genome shotgun (WGS) entry which is preliminary data.</text>
</comment>